<organism evidence="2 3">
    <name type="scientific">Solanum commersonii</name>
    <name type="common">Commerson's wild potato</name>
    <name type="synonym">Commerson's nightshade</name>
    <dbReference type="NCBI Taxonomy" id="4109"/>
    <lineage>
        <taxon>Eukaryota</taxon>
        <taxon>Viridiplantae</taxon>
        <taxon>Streptophyta</taxon>
        <taxon>Embryophyta</taxon>
        <taxon>Tracheophyta</taxon>
        <taxon>Spermatophyta</taxon>
        <taxon>Magnoliopsida</taxon>
        <taxon>eudicotyledons</taxon>
        <taxon>Gunneridae</taxon>
        <taxon>Pentapetalae</taxon>
        <taxon>asterids</taxon>
        <taxon>lamiids</taxon>
        <taxon>Solanales</taxon>
        <taxon>Solanaceae</taxon>
        <taxon>Solanoideae</taxon>
        <taxon>Solaneae</taxon>
        <taxon>Solanum</taxon>
    </lineage>
</organism>
<evidence type="ECO:0000256" key="1">
    <source>
        <dbReference type="SAM" id="MobiDB-lite"/>
    </source>
</evidence>
<evidence type="ECO:0000313" key="3">
    <source>
        <dbReference type="Proteomes" id="UP000824120"/>
    </source>
</evidence>
<accession>A0A9J5Y129</accession>
<protein>
    <submittedName>
        <fullName evidence="2">Uncharacterized protein</fullName>
    </submittedName>
</protein>
<dbReference type="Proteomes" id="UP000824120">
    <property type="component" value="Chromosome 8"/>
</dbReference>
<comment type="caution">
    <text evidence="2">The sequence shown here is derived from an EMBL/GenBank/DDBJ whole genome shotgun (WGS) entry which is preliminary data.</text>
</comment>
<dbReference type="AlphaFoldDB" id="A0A9J5Y129"/>
<name>A0A9J5Y129_SOLCO</name>
<gene>
    <name evidence="2" type="ORF">H5410_044065</name>
</gene>
<feature type="region of interest" description="Disordered" evidence="1">
    <location>
        <begin position="1"/>
        <end position="25"/>
    </location>
</feature>
<feature type="compositionally biased region" description="Polar residues" evidence="1">
    <location>
        <begin position="7"/>
        <end position="17"/>
    </location>
</feature>
<sequence>MDPVNPHGQNDTFSSWPSHPKQPIFEVKRPPKQFTIFIVYLEFRPHFHQIFLWRSAKTLAMEPVVPHNQNIPFSSQFSLMPKRPIFKVKRPLKQNFDLLFAKNFCGRPLRP</sequence>
<evidence type="ECO:0000313" key="2">
    <source>
        <dbReference type="EMBL" id="KAG5593551.1"/>
    </source>
</evidence>
<keyword evidence="3" id="KW-1185">Reference proteome</keyword>
<dbReference type="EMBL" id="JACXVP010000008">
    <property type="protein sequence ID" value="KAG5593551.1"/>
    <property type="molecule type" value="Genomic_DNA"/>
</dbReference>
<proteinExistence type="predicted"/>
<reference evidence="2 3" key="1">
    <citation type="submission" date="2020-09" db="EMBL/GenBank/DDBJ databases">
        <title>De no assembly of potato wild relative species, Solanum commersonii.</title>
        <authorList>
            <person name="Cho K."/>
        </authorList>
    </citation>
    <scope>NUCLEOTIDE SEQUENCE [LARGE SCALE GENOMIC DNA]</scope>
    <source>
        <strain evidence="2">LZ3.2</strain>
        <tissue evidence="2">Leaf</tissue>
    </source>
</reference>